<accession>A0A8S1XFQ6</accession>
<sequence>MMMIQIILALESQRKKESIFDKELQKKYKRNWLRQLNLFYTIPEILFTQYIERNALIKLLLIKLDSQGKIKAKYMISQLF</sequence>
<protein>
    <submittedName>
        <fullName evidence="1">Uncharacterized protein</fullName>
    </submittedName>
</protein>
<keyword evidence="2" id="KW-1185">Reference proteome</keyword>
<gene>
    <name evidence="1" type="ORF">POCTA_138.1.T1200110</name>
</gene>
<dbReference type="EMBL" id="CAJJDP010000120">
    <property type="protein sequence ID" value="CAD8199764.1"/>
    <property type="molecule type" value="Genomic_DNA"/>
</dbReference>
<comment type="caution">
    <text evidence="1">The sequence shown here is derived from an EMBL/GenBank/DDBJ whole genome shotgun (WGS) entry which is preliminary data.</text>
</comment>
<name>A0A8S1XFQ6_PAROT</name>
<dbReference type="AlphaFoldDB" id="A0A8S1XFQ6"/>
<dbReference type="Proteomes" id="UP000683925">
    <property type="component" value="Unassembled WGS sequence"/>
</dbReference>
<reference evidence="1" key="1">
    <citation type="submission" date="2021-01" db="EMBL/GenBank/DDBJ databases">
        <authorList>
            <consortium name="Genoscope - CEA"/>
            <person name="William W."/>
        </authorList>
    </citation>
    <scope>NUCLEOTIDE SEQUENCE</scope>
</reference>
<evidence type="ECO:0000313" key="2">
    <source>
        <dbReference type="Proteomes" id="UP000683925"/>
    </source>
</evidence>
<evidence type="ECO:0000313" key="1">
    <source>
        <dbReference type="EMBL" id="CAD8199764.1"/>
    </source>
</evidence>
<organism evidence="1 2">
    <name type="scientific">Paramecium octaurelia</name>
    <dbReference type="NCBI Taxonomy" id="43137"/>
    <lineage>
        <taxon>Eukaryota</taxon>
        <taxon>Sar</taxon>
        <taxon>Alveolata</taxon>
        <taxon>Ciliophora</taxon>
        <taxon>Intramacronucleata</taxon>
        <taxon>Oligohymenophorea</taxon>
        <taxon>Peniculida</taxon>
        <taxon>Parameciidae</taxon>
        <taxon>Paramecium</taxon>
    </lineage>
</organism>
<proteinExistence type="predicted"/>